<evidence type="ECO:0000313" key="1">
    <source>
        <dbReference type="EMBL" id="QDA60181.1"/>
    </source>
</evidence>
<accession>A0A5B7ZYA1</accession>
<reference evidence="1 2" key="1">
    <citation type="submission" date="2019-06" db="EMBL/GenBank/DDBJ databases">
        <authorList>
            <person name="Srinivasan S."/>
        </authorList>
    </citation>
    <scope>NUCLEOTIDE SEQUENCE [LARGE SCALE GENOMIC DNA]</scope>
    <source>
        <strain evidence="1 2">17J68-5</strain>
    </source>
</reference>
<sequence length="189" mass="21370">MRSFWLVAGWGLLITACGSDEQAQPQQTAAHSTQYFDVKGFLDAQAQLLNRQNPAVEKKVNLRDGKLETTRVPHVDWTKELQIFYQADINKPALRGAYAIESAPTNGQRAYVRKPGIENTVENLTVTADGDQVRELTARLVQNNPLFYSEKKLYLHTTNGVLSDYRVEGLQKLVMFDTLRYSAAMHIIK</sequence>
<dbReference type="EMBL" id="CP040896">
    <property type="protein sequence ID" value="QDA60181.1"/>
    <property type="molecule type" value="Genomic_DNA"/>
</dbReference>
<dbReference type="Proteomes" id="UP000305398">
    <property type="component" value="Chromosome"/>
</dbReference>
<dbReference type="AlphaFoldDB" id="A0A5B7ZYA1"/>
<gene>
    <name evidence="1" type="ORF">FHG12_08700</name>
</gene>
<organism evidence="1 2">
    <name type="scientific">Hymenobacter jejuensis</name>
    <dbReference type="NCBI Taxonomy" id="2502781"/>
    <lineage>
        <taxon>Bacteria</taxon>
        <taxon>Pseudomonadati</taxon>
        <taxon>Bacteroidota</taxon>
        <taxon>Cytophagia</taxon>
        <taxon>Cytophagales</taxon>
        <taxon>Hymenobacteraceae</taxon>
        <taxon>Hymenobacter</taxon>
    </lineage>
</organism>
<evidence type="ECO:0000313" key="2">
    <source>
        <dbReference type="Proteomes" id="UP000305398"/>
    </source>
</evidence>
<dbReference type="RefSeq" id="WP_139515359.1">
    <property type="nucleotide sequence ID" value="NZ_CP040896.1"/>
</dbReference>
<keyword evidence="2" id="KW-1185">Reference proteome</keyword>
<dbReference type="KEGG" id="hyj:FHG12_08700"/>
<dbReference type="OrthoDB" id="794757at2"/>
<protein>
    <submittedName>
        <fullName evidence="1">Uncharacterized protein</fullName>
    </submittedName>
</protein>
<name>A0A5B7ZYA1_9BACT</name>
<dbReference type="PROSITE" id="PS51257">
    <property type="entry name" value="PROKAR_LIPOPROTEIN"/>
    <property type="match status" value="1"/>
</dbReference>
<proteinExistence type="predicted"/>